<protein>
    <submittedName>
        <fullName evidence="2">Uncharacterized protein</fullName>
    </submittedName>
</protein>
<name>B6TZV2_MAIZE</name>
<proteinExistence type="evidence at transcript level"/>
<keyword evidence="1" id="KW-0812">Transmembrane</keyword>
<accession>B6TZV2</accession>
<organism evidence="2">
    <name type="scientific">Zea mays</name>
    <name type="common">Maize</name>
    <dbReference type="NCBI Taxonomy" id="4577"/>
    <lineage>
        <taxon>Eukaryota</taxon>
        <taxon>Viridiplantae</taxon>
        <taxon>Streptophyta</taxon>
        <taxon>Embryophyta</taxon>
        <taxon>Tracheophyta</taxon>
        <taxon>Spermatophyta</taxon>
        <taxon>Magnoliopsida</taxon>
        <taxon>Liliopsida</taxon>
        <taxon>Poales</taxon>
        <taxon>Poaceae</taxon>
        <taxon>PACMAD clade</taxon>
        <taxon>Panicoideae</taxon>
        <taxon>Andropogonodae</taxon>
        <taxon>Andropogoneae</taxon>
        <taxon>Tripsacinae</taxon>
        <taxon>Zea</taxon>
    </lineage>
</organism>
<dbReference type="AlphaFoldDB" id="B6TZV2"/>
<keyword evidence="1" id="KW-0472">Membrane</keyword>
<reference evidence="2" key="1">
    <citation type="journal article" date="2009" name="Plant Mol. Biol.">
        <title>Insights into corn genes derived from large-scale cDNA sequencing.</title>
        <authorList>
            <person name="Alexandrov N.N."/>
            <person name="Brover V.V."/>
            <person name="Freidin S."/>
            <person name="Troukhan M.E."/>
            <person name="Tatarinova T.V."/>
            <person name="Zhang H."/>
            <person name="Swaller T.J."/>
            <person name="Lu Y.P."/>
            <person name="Bouck J."/>
            <person name="Flavell R.B."/>
            <person name="Feldmann K.A."/>
        </authorList>
    </citation>
    <scope>NUCLEOTIDE SEQUENCE</scope>
</reference>
<feature type="transmembrane region" description="Helical" evidence="1">
    <location>
        <begin position="21"/>
        <end position="38"/>
    </location>
</feature>
<evidence type="ECO:0000256" key="1">
    <source>
        <dbReference type="SAM" id="Phobius"/>
    </source>
</evidence>
<dbReference type="EMBL" id="EU970517">
    <property type="protein sequence ID" value="ACG42635.1"/>
    <property type="molecule type" value="mRNA"/>
</dbReference>
<sequence>MVVVCILKQVPKLADMKRFRLYIIPIFSHVIYISGLHLQDN</sequence>
<evidence type="ECO:0000313" key="2">
    <source>
        <dbReference type="EMBL" id="ACG42635.1"/>
    </source>
</evidence>
<keyword evidence="1" id="KW-1133">Transmembrane helix</keyword>